<dbReference type="EMBL" id="KB202954">
    <property type="protein sequence ID" value="ESO86960.1"/>
    <property type="molecule type" value="Genomic_DNA"/>
</dbReference>
<evidence type="ECO:0000256" key="1">
    <source>
        <dbReference type="ARBA" id="ARBA00008330"/>
    </source>
</evidence>
<reference evidence="4 5" key="1">
    <citation type="journal article" date="2013" name="Nature">
        <title>Insights into bilaterian evolution from three spiralian genomes.</title>
        <authorList>
            <person name="Simakov O."/>
            <person name="Marletaz F."/>
            <person name="Cho S.J."/>
            <person name="Edsinger-Gonzales E."/>
            <person name="Havlak P."/>
            <person name="Hellsten U."/>
            <person name="Kuo D.H."/>
            <person name="Larsson T."/>
            <person name="Lv J."/>
            <person name="Arendt D."/>
            <person name="Savage R."/>
            <person name="Osoegawa K."/>
            <person name="de Jong P."/>
            <person name="Grimwood J."/>
            <person name="Chapman J.A."/>
            <person name="Shapiro H."/>
            <person name="Aerts A."/>
            <person name="Otillar R.P."/>
            <person name="Terry A.Y."/>
            <person name="Boore J.L."/>
            <person name="Grigoriev I.V."/>
            <person name="Lindberg D.R."/>
            <person name="Seaver E.C."/>
            <person name="Weisblat D.A."/>
            <person name="Putnam N.H."/>
            <person name="Rokhsar D.S."/>
        </authorList>
    </citation>
    <scope>NUCLEOTIDE SEQUENCE [LARGE SCALE GENOMIC DNA]</scope>
</reference>
<dbReference type="HOGENOM" id="CLU_1717800_0_0_1"/>
<dbReference type="Pfam" id="PF00992">
    <property type="entry name" value="Troponin"/>
    <property type="match status" value="1"/>
</dbReference>
<feature type="region of interest" description="Disordered" evidence="3">
    <location>
        <begin position="133"/>
        <end position="153"/>
    </location>
</feature>
<dbReference type="KEGG" id="lgi:LOTGIDRAFT_128132"/>
<accession>V3ZWI8</accession>
<dbReference type="AlphaFoldDB" id="V3ZWI8"/>
<dbReference type="GO" id="GO:0006937">
    <property type="term" value="P:regulation of muscle contraction"/>
    <property type="evidence" value="ECO:0007669"/>
    <property type="project" value="InterPro"/>
</dbReference>
<dbReference type="PANTHER" id="PTHR11521:SF1">
    <property type="entry name" value="TROPONIN T, SKELETAL MUSCLE"/>
    <property type="match status" value="1"/>
</dbReference>
<dbReference type="Proteomes" id="UP000030746">
    <property type="component" value="Unassembled WGS sequence"/>
</dbReference>
<dbReference type="GO" id="GO:0005861">
    <property type="term" value="C:troponin complex"/>
    <property type="evidence" value="ECO:0007669"/>
    <property type="project" value="InterPro"/>
</dbReference>
<keyword evidence="2" id="KW-0175">Coiled coil</keyword>
<dbReference type="Gene3D" id="1.20.5.350">
    <property type="match status" value="1"/>
</dbReference>
<dbReference type="InterPro" id="IPR027707">
    <property type="entry name" value="TNNT"/>
</dbReference>
<evidence type="ECO:0000313" key="5">
    <source>
        <dbReference type="Proteomes" id="UP000030746"/>
    </source>
</evidence>
<dbReference type="RefSeq" id="XP_009062356.1">
    <property type="nucleotide sequence ID" value="XM_009064108.1"/>
</dbReference>
<dbReference type="STRING" id="225164.V3ZWI8"/>
<dbReference type="OrthoDB" id="330499at2759"/>
<dbReference type="GO" id="GO:0045214">
    <property type="term" value="P:sarcomere organization"/>
    <property type="evidence" value="ECO:0007669"/>
    <property type="project" value="TreeGrafter"/>
</dbReference>
<organism evidence="4 5">
    <name type="scientific">Lottia gigantea</name>
    <name type="common">Giant owl limpet</name>
    <dbReference type="NCBI Taxonomy" id="225164"/>
    <lineage>
        <taxon>Eukaryota</taxon>
        <taxon>Metazoa</taxon>
        <taxon>Spiralia</taxon>
        <taxon>Lophotrochozoa</taxon>
        <taxon>Mollusca</taxon>
        <taxon>Gastropoda</taxon>
        <taxon>Patellogastropoda</taxon>
        <taxon>Lottioidea</taxon>
        <taxon>Lottiidae</taxon>
        <taxon>Lottia</taxon>
    </lineage>
</organism>
<protein>
    <recommendedName>
        <fullName evidence="6">Troponin T</fullName>
    </recommendedName>
</protein>
<feature type="coiled-coil region" evidence="2">
    <location>
        <begin position="28"/>
        <end position="55"/>
    </location>
</feature>
<comment type="similarity">
    <text evidence="1">Belongs to the troponin T family.</text>
</comment>
<dbReference type="PANTHER" id="PTHR11521">
    <property type="entry name" value="TROPONIN T"/>
    <property type="match status" value="1"/>
</dbReference>
<evidence type="ECO:0000256" key="2">
    <source>
        <dbReference type="SAM" id="Coils"/>
    </source>
</evidence>
<dbReference type="OMA" id="MHTRICK"/>
<evidence type="ECO:0008006" key="6">
    <source>
        <dbReference type="Google" id="ProtNLM"/>
    </source>
</evidence>
<dbReference type="GO" id="GO:0005523">
    <property type="term" value="F:tropomyosin binding"/>
    <property type="evidence" value="ECO:0007669"/>
    <property type="project" value="TreeGrafter"/>
</dbReference>
<dbReference type="GeneID" id="20232797"/>
<name>V3ZWI8_LOTGI</name>
<gene>
    <name evidence="4" type="ORF">LOTGIDRAFT_128132</name>
</gene>
<evidence type="ECO:0000313" key="4">
    <source>
        <dbReference type="EMBL" id="ESO86960.1"/>
    </source>
</evidence>
<proteinExistence type="inferred from homology"/>
<dbReference type="CTD" id="20232797"/>
<dbReference type="GO" id="GO:0006936">
    <property type="term" value="P:muscle contraction"/>
    <property type="evidence" value="ECO:0007669"/>
    <property type="project" value="TreeGrafter"/>
</dbReference>
<feature type="non-terminal residue" evidence="4">
    <location>
        <position position="1"/>
    </location>
</feature>
<sequence>KSREELEEEKRAVLAQRIQPLNMEGMNQDKLLEKARQLHEKLRSLEGDKYDLEQRFKRQQYDVSIDNISLIAHCMALSSTLLGMQLGSFSVHPPPKIQLCSKYEKLTDRRTFGQRAELYEELSKEVPPPEIKRIRPVATVGDEGAAAEEKEDE</sequence>
<dbReference type="InterPro" id="IPR038077">
    <property type="entry name" value="Troponin_sf"/>
</dbReference>
<dbReference type="InterPro" id="IPR001978">
    <property type="entry name" value="Troponin"/>
</dbReference>
<evidence type="ECO:0000256" key="3">
    <source>
        <dbReference type="SAM" id="MobiDB-lite"/>
    </source>
</evidence>
<dbReference type="SUPFAM" id="SSF90250">
    <property type="entry name" value="Troponin coil-coiled subunits"/>
    <property type="match status" value="1"/>
</dbReference>
<keyword evidence="5" id="KW-1185">Reference proteome</keyword>